<feature type="non-terminal residue" evidence="1">
    <location>
        <position position="1"/>
    </location>
</feature>
<sequence>MGSAENFVIGGPQNALAYVLADKGYDVWVCNARGSRHSRKHRTLDPDRDMKKFWRFSFHEIGYYDLPATIDYILNITGKEKLHFIGHSQGTTTFFVMVAEKPEYNNKINVMVGLAPSVLLSHIREPTIRVIAPAYKYLQTIQLARYCGT</sequence>
<dbReference type="SUPFAM" id="SSF53474">
    <property type="entry name" value="alpha/beta-Hydrolases"/>
    <property type="match status" value="1"/>
</dbReference>
<reference evidence="1" key="1">
    <citation type="journal article" date="2013" name="Genome Biol.">
        <title>Draft genome of the mountain pine beetle, Dendroctonus ponderosae Hopkins, a major forest pest.</title>
        <authorList>
            <person name="Keeling C.I."/>
            <person name="Yuen M.M."/>
            <person name="Liao N.Y."/>
            <person name="Docking T.R."/>
            <person name="Chan S.K."/>
            <person name="Taylor G.A."/>
            <person name="Palmquist D.L."/>
            <person name="Jackman S.D."/>
            <person name="Nguyen A."/>
            <person name="Li M."/>
            <person name="Henderson H."/>
            <person name="Janes J.K."/>
            <person name="Zhao Y."/>
            <person name="Pandoh P."/>
            <person name="Moore R."/>
            <person name="Sperling F.A."/>
            <person name="Huber D.P."/>
            <person name="Birol I."/>
            <person name="Jones S.J."/>
            <person name="Bohlmann J."/>
        </authorList>
    </citation>
    <scope>NUCLEOTIDE SEQUENCE</scope>
</reference>
<name>N6TJ45_DENPD</name>
<dbReference type="AlphaFoldDB" id="N6TJ45"/>
<evidence type="ECO:0000313" key="1">
    <source>
        <dbReference type="EMBL" id="ENN80464.1"/>
    </source>
</evidence>
<accession>N6TJ45</accession>
<dbReference type="OrthoDB" id="9974421at2759"/>
<organism evidence="1">
    <name type="scientific">Dendroctonus ponderosae</name>
    <name type="common">Mountain pine beetle</name>
    <dbReference type="NCBI Taxonomy" id="77166"/>
    <lineage>
        <taxon>Eukaryota</taxon>
        <taxon>Metazoa</taxon>
        <taxon>Ecdysozoa</taxon>
        <taxon>Arthropoda</taxon>
        <taxon>Hexapoda</taxon>
        <taxon>Insecta</taxon>
        <taxon>Pterygota</taxon>
        <taxon>Neoptera</taxon>
        <taxon>Endopterygota</taxon>
        <taxon>Coleoptera</taxon>
        <taxon>Polyphaga</taxon>
        <taxon>Cucujiformia</taxon>
        <taxon>Curculionidae</taxon>
        <taxon>Scolytinae</taxon>
        <taxon>Dendroctonus</taxon>
    </lineage>
</organism>
<dbReference type="OMA" id="VAMELTH"/>
<dbReference type="Pfam" id="PF00561">
    <property type="entry name" value="Abhydrolase_1"/>
    <property type="match status" value="1"/>
</dbReference>
<dbReference type="EMBL" id="KB740529">
    <property type="protein sequence ID" value="ENN80464.1"/>
    <property type="molecule type" value="Genomic_DNA"/>
</dbReference>
<gene>
    <name evidence="1" type="ORF">YQE_03121</name>
</gene>
<dbReference type="Gene3D" id="3.40.50.1820">
    <property type="entry name" value="alpha/beta hydrolase"/>
    <property type="match status" value="1"/>
</dbReference>
<dbReference type="InterPro" id="IPR000073">
    <property type="entry name" value="AB_hydrolase_1"/>
</dbReference>
<dbReference type="PANTHER" id="PTHR11005">
    <property type="entry name" value="LYSOSOMAL ACID LIPASE-RELATED"/>
    <property type="match status" value="1"/>
</dbReference>
<dbReference type="InterPro" id="IPR029058">
    <property type="entry name" value="AB_hydrolase_fold"/>
</dbReference>
<proteinExistence type="predicted"/>
<protein>
    <submittedName>
        <fullName evidence="1">Uncharacterized protein</fullName>
    </submittedName>
</protein>
<dbReference type="HOGENOM" id="CLU_146924_0_0_1"/>